<reference evidence="1 2" key="1">
    <citation type="submission" date="2020-10" db="EMBL/GenBank/DDBJ databases">
        <title>Connecting structure to function with the recovery of over 1000 high-quality activated sludge metagenome-assembled genomes encoding full-length rRNA genes using long-read sequencing.</title>
        <authorList>
            <person name="Singleton C.M."/>
            <person name="Petriglieri F."/>
            <person name="Kristensen J.M."/>
            <person name="Kirkegaard R.H."/>
            <person name="Michaelsen T.Y."/>
            <person name="Andersen M.H."/>
            <person name="Karst S.M."/>
            <person name="Dueholm M.S."/>
            <person name="Nielsen P.H."/>
            <person name="Albertsen M."/>
        </authorList>
    </citation>
    <scope>NUCLEOTIDE SEQUENCE [LARGE SCALE GENOMIC DNA]</scope>
    <source>
        <strain evidence="1">Lyne_18-Q3-R50-59_MAXAC.006</strain>
    </source>
</reference>
<dbReference type="AlphaFoldDB" id="A0A936NBD0"/>
<dbReference type="SUPFAM" id="SSF51445">
    <property type="entry name" value="(Trans)glycosidases"/>
    <property type="match status" value="1"/>
</dbReference>
<organism evidence="1 2">
    <name type="scientific">Candidatus Neomicrothrix subdominans</name>
    <dbReference type="NCBI Taxonomy" id="2954438"/>
    <lineage>
        <taxon>Bacteria</taxon>
        <taxon>Bacillati</taxon>
        <taxon>Actinomycetota</taxon>
        <taxon>Acidimicrobiia</taxon>
        <taxon>Acidimicrobiales</taxon>
        <taxon>Microthrixaceae</taxon>
        <taxon>Candidatus Neomicrothrix</taxon>
    </lineage>
</organism>
<name>A0A936NBD0_9ACTN</name>
<evidence type="ECO:0000313" key="1">
    <source>
        <dbReference type="EMBL" id="MBK9297167.1"/>
    </source>
</evidence>
<evidence type="ECO:0000313" key="2">
    <source>
        <dbReference type="Proteomes" id="UP000727993"/>
    </source>
</evidence>
<proteinExistence type="predicted"/>
<sequence>MVAELNRRSPGVTPDQVADMAAAGMTTLYIQSARTSRAVDVADPERFREFVDASHAHDMDVVSWYLPNHTDPETDLRRVLAPLDYGVDGIGIDLESKNLADRALRNERAIELVRNAADLASDVPVGAVVFAPQALSRYEPETWPDFPWAEVAAEADLMVPMAYWTIYADEFPESDDPVAYTAETLASLRSLVGPDTPIHSAGGLLGDSDVEEVTAAVQTAREAGAIGVSLYSWSGVKPGRLVSMQEESR</sequence>
<comment type="caution">
    <text evidence="1">The sequence shown here is derived from an EMBL/GenBank/DDBJ whole genome shotgun (WGS) entry which is preliminary data.</text>
</comment>
<accession>A0A936NBD0</accession>
<dbReference type="EMBL" id="JADJZA010000006">
    <property type="protein sequence ID" value="MBK9297167.1"/>
    <property type="molecule type" value="Genomic_DNA"/>
</dbReference>
<gene>
    <name evidence="1" type="ORF">IPN02_10105</name>
</gene>
<protein>
    <submittedName>
        <fullName evidence="1">Uncharacterized protein</fullName>
    </submittedName>
</protein>
<dbReference type="InterPro" id="IPR017853">
    <property type="entry name" value="GH"/>
</dbReference>
<dbReference type="Proteomes" id="UP000727993">
    <property type="component" value="Unassembled WGS sequence"/>
</dbReference>